<dbReference type="InterPro" id="IPR035965">
    <property type="entry name" value="PAS-like_dom_sf"/>
</dbReference>
<dbReference type="SMART" id="SM00091">
    <property type="entry name" value="PAS"/>
    <property type="match status" value="2"/>
</dbReference>
<evidence type="ECO:0000256" key="4">
    <source>
        <dbReference type="ARBA" id="ARBA00023163"/>
    </source>
</evidence>
<proteinExistence type="predicted"/>
<dbReference type="PROSITE" id="PS50112">
    <property type="entry name" value="PAS"/>
    <property type="match status" value="2"/>
</dbReference>
<feature type="domain" description="PAS" evidence="7">
    <location>
        <begin position="72"/>
        <end position="131"/>
    </location>
</feature>
<dbReference type="GO" id="GO:0000977">
    <property type="term" value="F:RNA polymerase II transcription regulatory region sequence-specific DNA binding"/>
    <property type="evidence" value="ECO:0007669"/>
    <property type="project" value="TreeGrafter"/>
</dbReference>
<dbReference type="GO" id="GO:0000981">
    <property type="term" value="F:DNA-binding transcription factor activity, RNA polymerase II-specific"/>
    <property type="evidence" value="ECO:0007669"/>
    <property type="project" value="TreeGrafter"/>
</dbReference>
<protein>
    <submittedName>
        <fullName evidence="8">Neuronal PAS domain-containing protein 4-like</fullName>
    </submittedName>
</protein>
<gene>
    <name evidence="8" type="ORF">IRJ41_002629</name>
</gene>
<keyword evidence="4" id="KW-0804">Transcription</keyword>
<dbReference type="GO" id="GO:0005634">
    <property type="term" value="C:nucleus"/>
    <property type="evidence" value="ECO:0007669"/>
    <property type="project" value="UniProtKB-SubCell"/>
</dbReference>
<dbReference type="Pfam" id="PF14598">
    <property type="entry name" value="PAS_11"/>
    <property type="match status" value="1"/>
</dbReference>
<evidence type="ECO:0000313" key="9">
    <source>
        <dbReference type="Proteomes" id="UP001059041"/>
    </source>
</evidence>
<organism evidence="8 9">
    <name type="scientific">Triplophysa rosa</name>
    <name type="common">Cave loach</name>
    <dbReference type="NCBI Taxonomy" id="992332"/>
    <lineage>
        <taxon>Eukaryota</taxon>
        <taxon>Metazoa</taxon>
        <taxon>Chordata</taxon>
        <taxon>Craniata</taxon>
        <taxon>Vertebrata</taxon>
        <taxon>Euteleostomi</taxon>
        <taxon>Actinopterygii</taxon>
        <taxon>Neopterygii</taxon>
        <taxon>Teleostei</taxon>
        <taxon>Ostariophysi</taxon>
        <taxon>Cypriniformes</taxon>
        <taxon>Nemacheilidae</taxon>
        <taxon>Triplophysa</taxon>
    </lineage>
</organism>
<evidence type="ECO:0000256" key="3">
    <source>
        <dbReference type="ARBA" id="ARBA00023125"/>
    </source>
</evidence>
<dbReference type="Proteomes" id="UP001059041">
    <property type="component" value="Unassembled WGS sequence"/>
</dbReference>
<reference evidence="8" key="1">
    <citation type="submission" date="2021-02" db="EMBL/GenBank/DDBJ databases">
        <title>Comparative genomics reveals that relaxation of natural selection precedes convergent phenotypic evolution of cavefish.</title>
        <authorList>
            <person name="Peng Z."/>
        </authorList>
    </citation>
    <scope>NUCLEOTIDE SEQUENCE</scope>
    <source>
        <tissue evidence="8">Muscle</tissue>
    </source>
</reference>
<dbReference type="Gene3D" id="3.30.450.20">
    <property type="entry name" value="PAS domain"/>
    <property type="match status" value="2"/>
</dbReference>
<sequence length="576" mass="65165">MRSTKGASKARRDHINAEIRSLRAMLPICADEHERLSYLHSMSIICTFMRKCALLAGVCENSADVSLPQQDILHALAGFIVAFTKEGKLLYVSENVSQYLGLSMVDVLQGDTFYDMIDTQDVEHVKDFLKEEPNVSAERSLVCRMVTSKAFRLQYGSSCSVLVRGRFQGGRPNPALFVALCTPTVNRLRDVDYLSDYMCFQTLHKPDMSFTYAPHSVFFHLGFSSEELIGRSWYRLLHPDDLTVSAGLHKRLVEDDGDTEVQMVVRLQREDLAWVWIYVRVGMEGARRVIGCKNHVIGETEAIYLKEKLYSRASMSSSRRPGRCLKRQSECETQTHEPRTKTRRTSEIKRHYTHEEHTSSLFCTPPYSPTSSLASDFLSEAYRAVDVLVGCEGLDQFPLGALSLGSQLFSDPPRDLHTRVPDAHLVPVYRSECALHPEDLRSFLLPHGALLTPESSPVSERRFQYSETERDEISVLARQIYSLASSFDAYSSHISRANGASCWLHAPEPLLDQGIIEGILRDLDVVKENHVQSLPVRTPLTVNTHDCCDINSELNQLNRCLYGDIREDVLAEESMY</sequence>
<evidence type="ECO:0000313" key="8">
    <source>
        <dbReference type="EMBL" id="KAI7790356.1"/>
    </source>
</evidence>
<dbReference type="CDD" id="cd00130">
    <property type="entry name" value="PAS"/>
    <property type="match status" value="2"/>
</dbReference>
<feature type="region of interest" description="Disordered" evidence="6">
    <location>
        <begin position="318"/>
        <end position="346"/>
    </location>
</feature>
<accession>A0A9W7T5E0</accession>
<keyword evidence="2" id="KW-0805">Transcription regulation</keyword>
<dbReference type="InterPro" id="IPR056192">
    <property type="entry name" value="bHLH_NPAS4"/>
</dbReference>
<keyword evidence="5" id="KW-0539">Nucleus</keyword>
<comment type="subcellular location">
    <subcellularLocation>
        <location evidence="1">Nucleus</location>
    </subcellularLocation>
</comment>
<evidence type="ECO:0000256" key="5">
    <source>
        <dbReference type="ARBA" id="ARBA00023242"/>
    </source>
</evidence>
<dbReference type="PANTHER" id="PTHR23043">
    <property type="entry name" value="HYPOXIA-INDUCIBLE FACTOR 1 ALPHA"/>
    <property type="match status" value="1"/>
</dbReference>
<comment type="caution">
    <text evidence="8">The sequence shown here is derived from an EMBL/GenBank/DDBJ whole genome shotgun (WGS) entry which is preliminary data.</text>
</comment>
<feature type="compositionally biased region" description="Basic and acidic residues" evidence="6">
    <location>
        <begin position="327"/>
        <end position="346"/>
    </location>
</feature>
<evidence type="ECO:0000259" key="7">
    <source>
        <dbReference type="PROSITE" id="PS50112"/>
    </source>
</evidence>
<keyword evidence="3" id="KW-0238">DNA-binding</keyword>
<dbReference type="AlphaFoldDB" id="A0A9W7T5E0"/>
<evidence type="ECO:0000256" key="1">
    <source>
        <dbReference type="ARBA" id="ARBA00004123"/>
    </source>
</evidence>
<evidence type="ECO:0000256" key="6">
    <source>
        <dbReference type="SAM" id="MobiDB-lite"/>
    </source>
</evidence>
<name>A0A9W7T5E0_TRIRA</name>
<dbReference type="SUPFAM" id="SSF55785">
    <property type="entry name" value="PYP-like sensor domain (PAS domain)"/>
    <property type="match status" value="2"/>
</dbReference>
<feature type="domain" description="PAS" evidence="7">
    <location>
        <begin position="221"/>
        <end position="256"/>
    </location>
</feature>
<evidence type="ECO:0000256" key="2">
    <source>
        <dbReference type="ARBA" id="ARBA00023015"/>
    </source>
</evidence>
<dbReference type="EMBL" id="JAFHDT010000155">
    <property type="protein sequence ID" value="KAI7790356.1"/>
    <property type="molecule type" value="Genomic_DNA"/>
</dbReference>
<keyword evidence="9" id="KW-1185">Reference proteome</keyword>
<dbReference type="Pfam" id="PF23183">
    <property type="entry name" value="bHLH_NPAS4"/>
    <property type="match status" value="1"/>
</dbReference>
<dbReference type="InterPro" id="IPR000014">
    <property type="entry name" value="PAS"/>
</dbReference>
<dbReference type="PANTHER" id="PTHR23043:SF37">
    <property type="entry name" value="NPAS4 PROTEIN"/>
    <property type="match status" value="1"/>
</dbReference>